<dbReference type="SUPFAM" id="SSF47781">
    <property type="entry name" value="RuvA domain 2-like"/>
    <property type="match status" value="2"/>
</dbReference>
<dbReference type="Gene3D" id="1.10.10.650">
    <property type="entry name" value="RuvA domain 2-like"/>
    <property type="match status" value="1"/>
</dbReference>
<evidence type="ECO:0000313" key="2">
    <source>
        <dbReference type="EMBL" id="QDV86535.1"/>
    </source>
</evidence>
<protein>
    <submittedName>
        <fullName evidence="2">30S ribosomal protein S1</fullName>
    </submittedName>
</protein>
<dbReference type="PANTHER" id="PTHR10724">
    <property type="entry name" value="30S RIBOSOMAL PROTEIN S1"/>
    <property type="match status" value="1"/>
</dbReference>
<dbReference type="Pfam" id="PF00575">
    <property type="entry name" value="S1"/>
    <property type="match status" value="1"/>
</dbReference>
<dbReference type="RefSeq" id="WP_419580421.1">
    <property type="nucleotide sequence ID" value="NZ_CP036432.1"/>
</dbReference>
<dbReference type="EMBL" id="CP036432">
    <property type="protein sequence ID" value="QDV86535.1"/>
    <property type="molecule type" value="Genomic_DNA"/>
</dbReference>
<dbReference type="InterPro" id="IPR012340">
    <property type="entry name" value="NA-bd_OB-fold"/>
</dbReference>
<dbReference type="InterPro" id="IPR003029">
    <property type="entry name" value="S1_domain"/>
</dbReference>
<dbReference type="Pfam" id="PF09371">
    <property type="entry name" value="Tex_N"/>
    <property type="match status" value="1"/>
</dbReference>
<dbReference type="PANTHER" id="PTHR10724:SF10">
    <property type="entry name" value="S1 RNA-BINDING DOMAIN-CONTAINING PROTEIN 1"/>
    <property type="match status" value="1"/>
</dbReference>
<dbReference type="InterPro" id="IPR050437">
    <property type="entry name" value="Ribos_protein_bS1-like"/>
</dbReference>
<dbReference type="SUPFAM" id="SSF53098">
    <property type="entry name" value="Ribonuclease H-like"/>
    <property type="match status" value="1"/>
</dbReference>
<dbReference type="Pfam" id="PF22706">
    <property type="entry name" value="Tex_central_region"/>
    <property type="match status" value="1"/>
</dbReference>
<keyword evidence="3" id="KW-1185">Reference proteome</keyword>
<keyword evidence="2" id="KW-0689">Ribosomal protein</keyword>
<name>A0ABX5XWY4_9BACT</name>
<dbReference type="InterPro" id="IPR012337">
    <property type="entry name" value="RNaseH-like_sf"/>
</dbReference>
<dbReference type="InterPro" id="IPR044146">
    <property type="entry name" value="S1_Tex"/>
</dbReference>
<sequence length="716" mass="78910">MDEQTLKRIADELDLPLNKVRAAIELLEAGNTIPFIARYRKEATGTLDEIQLRAIEDALERANALAARKETVLKTIDQQGQLTDALRKQIEQCVDLRTLEAIYLPFKPKRRTRATIARERGLQPLADLILSQKKLNRSKQDVLNDFVAPNKEVPDGQTALAGAMDIIAEQWSDDPQTRTWLADQATKFGKVTSVVKRGKKSAEGAEKFDQYFERQESVNRIPGHRLLAMLRGSAEGILRLGVELEGDRELTDLKRKLVPNRNSEFSAELNHCVEDCYERLLMPATESSVLGQLKERADAEAIEVFGKNLRELLMAPPAGPRVTIGIDPGFRTGCKVAVVDGTGKFRENTTIYPTPPKSDTKAAGDKLLALIKKHRVELIAIGNGTASRETDAFVTALIRDHQLDITKATVSESGASIYSASEIAVKEFPDLDITVRGAISIARRLQDPLAELVKTDPKSIGVGQYQHDVNQTQLRKCLDRTVESCVNQVGVDLNMASVSLLSHVAGIGPKLAERIVDYRDSHGRFSSRSELTSVPKLGKKAFQQAAGFLRIRGGDQPLDQSAVHPESYPLVQRIAKQLKSDVSAIIGNPQVCQKIQAEDFADQTFGIPTVKDILAELGKPGRDPRSEFRAVKFDDSVSEIGDVKPNMVLEGVVTNVTHFGAFVDLGVHQDGLIHISQLADQFVSDPNAVVSVGDVVRVKVLEVDIPRKRISLTRKF</sequence>
<dbReference type="GO" id="GO:0005840">
    <property type="term" value="C:ribosome"/>
    <property type="evidence" value="ECO:0007669"/>
    <property type="project" value="UniProtKB-KW"/>
</dbReference>
<dbReference type="Gene3D" id="1.10.150.310">
    <property type="entry name" value="Tex RuvX-like domain-like"/>
    <property type="match status" value="1"/>
</dbReference>
<dbReference type="InterPro" id="IPR006641">
    <property type="entry name" value="YqgF/RNaseH-like_dom"/>
</dbReference>
<dbReference type="SUPFAM" id="SSF50249">
    <property type="entry name" value="Nucleic acid-binding proteins"/>
    <property type="match status" value="1"/>
</dbReference>
<dbReference type="InterPro" id="IPR041692">
    <property type="entry name" value="HHH_9"/>
</dbReference>
<organism evidence="2 3">
    <name type="scientific">Stieleria magnilauensis</name>
    <dbReference type="NCBI Taxonomy" id="2527963"/>
    <lineage>
        <taxon>Bacteria</taxon>
        <taxon>Pseudomonadati</taxon>
        <taxon>Planctomycetota</taxon>
        <taxon>Planctomycetia</taxon>
        <taxon>Pirellulales</taxon>
        <taxon>Pirellulaceae</taxon>
        <taxon>Stieleria</taxon>
    </lineage>
</organism>
<dbReference type="InterPro" id="IPR055179">
    <property type="entry name" value="Tex-like_central_region"/>
</dbReference>
<dbReference type="InterPro" id="IPR023319">
    <property type="entry name" value="Tex-like_HTH_dom_sf"/>
</dbReference>
<dbReference type="Gene3D" id="1.10.3500.10">
    <property type="entry name" value="Tex N-terminal region-like"/>
    <property type="match status" value="1"/>
</dbReference>
<dbReference type="SMART" id="SM00316">
    <property type="entry name" value="S1"/>
    <property type="match status" value="1"/>
</dbReference>
<evidence type="ECO:0000313" key="3">
    <source>
        <dbReference type="Proteomes" id="UP000318081"/>
    </source>
</evidence>
<reference evidence="2 3" key="1">
    <citation type="submission" date="2019-02" db="EMBL/GenBank/DDBJ databases">
        <title>Deep-cultivation of Planctomycetes and their phenomic and genomic characterization uncovers novel biology.</title>
        <authorList>
            <person name="Wiegand S."/>
            <person name="Jogler M."/>
            <person name="Boedeker C."/>
            <person name="Pinto D."/>
            <person name="Vollmers J."/>
            <person name="Rivas-Marin E."/>
            <person name="Kohn T."/>
            <person name="Peeters S.H."/>
            <person name="Heuer A."/>
            <person name="Rast P."/>
            <person name="Oberbeckmann S."/>
            <person name="Bunk B."/>
            <person name="Jeske O."/>
            <person name="Meyerdierks A."/>
            <person name="Storesund J.E."/>
            <person name="Kallscheuer N."/>
            <person name="Luecker S."/>
            <person name="Lage O.M."/>
            <person name="Pohl T."/>
            <person name="Merkel B.J."/>
            <person name="Hornburger P."/>
            <person name="Mueller R.-W."/>
            <person name="Bruemmer F."/>
            <person name="Labrenz M."/>
            <person name="Spormann A.M."/>
            <person name="Op den Camp H."/>
            <person name="Overmann J."/>
            <person name="Amann R."/>
            <person name="Jetten M.S.M."/>
            <person name="Mascher T."/>
            <person name="Medema M.H."/>
            <person name="Devos D.P."/>
            <person name="Kaster A.-K."/>
            <person name="Ovreas L."/>
            <person name="Rohde M."/>
            <person name="Galperin M.Y."/>
            <person name="Jogler C."/>
        </authorList>
    </citation>
    <scope>NUCLEOTIDE SEQUENCE [LARGE SCALE GENOMIC DNA]</scope>
    <source>
        <strain evidence="2 3">TBK1r</strain>
    </source>
</reference>
<dbReference type="Pfam" id="PF17674">
    <property type="entry name" value="HHH_9"/>
    <property type="match status" value="1"/>
</dbReference>
<dbReference type="InterPro" id="IPR037027">
    <property type="entry name" value="YqgF/RNaseH-like_dom_sf"/>
</dbReference>
<evidence type="ECO:0000259" key="1">
    <source>
        <dbReference type="PROSITE" id="PS50126"/>
    </source>
</evidence>
<dbReference type="SMART" id="SM00732">
    <property type="entry name" value="YqgFc"/>
    <property type="match status" value="1"/>
</dbReference>
<dbReference type="InterPro" id="IPR023323">
    <property type="entry name" value="Tex-like_dom_sf"/>
</dbReference>
<dbReference type="Gene3D" id="2.40.50.140">
    <property type="entry name" value="Nucleic acid-binding proteins"/>
    <property type="match status" value="1"/>
</dbReference>
<dbReference type="Pfam" id="PF12836">
    <property type="entry name" value="HHH_3"/>
    <property type="match status" value="1"/>
</dbReference>
<dbReference type="InterPro" id="IPR018974">
    <property type="entry name" value="Tex-like_N"/>
</dbReference>
<proteinExistence type="predicted"/>
<dbReference type="CDD" id="cd05685">
    <property type="entry name" value="S1_Tex"/>
    <property type="match status" value="1"/>
</dbReference>
<gene>
    <name evidence="2" type="primary">rpsA_2</name>
    <name evidence="2" type="ORF">TBK1r_55540</name>
</gene>
<accession>A0ABX5XWY4</accession>
<dbReference type="SUPFAM" id="SSF158832">
    <property type="entry name" value="Tex N-terminal region-like"/>
    <property type="match status" value="1"/>
</dbReference>
<dbReference type="InterPro" id="IPR010994">
    <property type="entry name" value="RuvA_2-like"/>
</dbReference>
<dbReference type="Pfam" id="PF16921">
    <property type="entry name" value="Tex_YqgF"/>
    <property type="match status" value="1"/>
</dbReference>
<feature type="domain" description="S1 motif" evidence="1">
    <location>
        <begin position="646"/>
        <end position="715"/>
    </location>
</feature>
<dbReference type="PROSITE" id="PS50126">
    <property type="entry name" value="S1"/>
    <property type="match status" value="1"/>
</dbReference>
<dbReference type="Gene3D" id="3.30.420.140">
    <property type="entry name" value="YqgF/RNase H-like domain"/>
    <property type="match status" value="1"/>
</dbReference>
<dbReference type="InterPro" id="IPR032639">
    <property type="entry name" value="Tex_YqgF"/>
</dbReference>
<dbReference type="Proteomes" id="UP000318081">
    <property type="component" value="Chromosome"/>
</dbReference>
<keyword evidence="2" id="KW-0687">Ribonucleoprotein</keyword>